<dbReference type="Gene3D" id="3.40.50.1010">
    <property type="entry name" value="5'-nuclease"/>
    <property type="match status" value="1"/>
</dbReference>
<name>A0A6D0JDH2_ECOLX</name>
<evidence type="ECO:0000259" key="1">
    <source>
        <dbReference type="Pfam" id="PF01936"/>
    </source>
</evidence>
<evidence type="ECO:0000313" key="3">
    <source>
        <dbReference type="Proteomes" id="UP000436482"/>
    </source>
</evidence>
<dbReference type="AlphaFoldDB" id="A0A6D0JDH2"/>
<dbReference type="CDD" id="cd18722">
    <property type="entry name" value="PIN_NicB-like"/>
    <property type="match status" value="1"/>
</dbReference>
<protein>
    <submittedName>
        <fullName evidence="2">NYN domain-containing protein</fullName>
    </submittedName>
</protein>
<comment type="caution">
    <text evidence="2">The sequence shown here is derived from an EMBL/GenBank/DDBJ whole genome shotgun (WGS) entry which is preliminary data.</text>
</comment>
<feature type="domain" description="NYN" evidence="1">
    <location>
        <begin position="125"/>
        <end position="186"/>
    </location>
</feature>
<dbReference type="Pfam" id="PF01936">
    <property type="entry name" value="NYN"/>
    <property type="match status" value="1"/>
</dbReference>
<gene>
    <name evidence="2" type="ORF">GP979_10445</name>
</gene>
<dbReference type="GO" id="GO:0004540">
    <property type="term" value="F:RNA nuclease activity"/>
    <property type="evidence" value="ECO:0007669"/>
    <property type="project" value="InterPro"/>
</dbReference>
<reference evidence="2 3" key="1">
    <citation type="submission" date="2019-12" db="EMBL/GenBank/DDBJ databases">
        <title>Enteriobacteria Tanzani isolates_8377-8380.</title>
        <authorList>
            <person name="Subbiah M."/>
            <person name="Call D."/>
        </authorList>
    </citation>
    <scope>NUCLEOTIDE SEQUENCE [LARGE SCALE GENOMIC DNA]</scope>
    <source>
        <strain evidence="2 3">8379wE6</strain>
    </source>
</reference>
<evidence type="ECO:0000313" key="2">
    <source>
        <dbReference type="EMBL" id="MWR88719.1"/>
    </source>
</evidence>
<organism evidence="2 3">
    <name type="scientific">Escherichia coli</name>
    <dbReference type="NCBI Taxonomy" id="562"/>
    <lineage>
        <taxon>Bacteria</taxon>
        <taxon>Pseudomonadati</taxon>
        <taxon>Pseudomonadota</taxon>
        <taxon>Gammaproteobacteria</taxon>
        <taxon>Enterobacterales</taxon>
        <taxon>Enterobacteriaceae</taxon>
        <taxon>Escherichia</taxon>
    </lineage>
</organism>
<dbReference type="Proteomes" id="UP000436482">
    <property type="component" value="Unassembled WGS sequence"/>
</dbReference>
<sequence>MTRKYAIMIDAGFLRAKLGTKDKPIDAEVIKVFVEKLTKRPELEGMILHRVYYYDAEPLTGIQTHPISGEKIDFSETEVSKRNKAMLDELKRTPFFAVRLGETNFRGWKVDPWALKSSDSKTSSINAYNVKPNVQQKGVDMRIALDMSSMSLKKQADIYALVTGDSDFVPIIKFARKEGRQIFLYTLGHSVKQTMYEHSDLLVPDTMDKL</sequence>
<accession>A0A6D0JDH2</accession>
<proteinExistence type="predicted"/>
<dbReference type="InterPro" id="IPR021139">
    <property type="entry name" value="NYN"/>
</dbReference>
<dbReference type="RefSeq" id="WP_157777018.1">
    <property type="nucleotide sequence ID" value="NZ_CAIZTL010000001.1"/>
</dbReference>
<dbReference type="EMBL" id="WTQQ01000114">
    <property type="protein sequence ID" value="MWR88719.1"/>
    <property type="molecule type" value="Genomic_DNA"/>
</dbReference>